<dbReference type="PANTHER" id="PTHR48098">
    <property type="entry name" value="ENTEROCHELIN ESTERASE-RELATED"/>
    <property type="match status" value="1"/>
</dbReference>
<gene>
    <name evidence="2" type="ORF">MHL29_03265</name>
</gene>
<dbReference type="InterPro" id="IPR000801">
    <property type="entry name" value="Esterase-like"/>
</dbReference>
<reference evidence="2 3" key="1">
    <citation type="submission" date="2022-02" db="EMBL/GenBank/DDBJ databases">
        <title>Uncovering new skin microbiome diversity through culturing and metagenomics.</title>
        <authorList>
            <person name="Conlan S."/>
            <person name="Deming C."/>
            <person name="Nisc Comparative Sequencing Program N."/>
            <person name="Segre J.A."/>
        </authorList>
    </citation>
    <scope>NUCLEOTIDE SEQUENCE [LARGE SCALE GENOMIC DNA]</scope>
    <source>
        <strain evidence="2 3">ACRQZ</strain>
    </source>
</reference>
<comment type="caution">
    <text evidence="2">The sequence shown here is derived from an EMBL/GenBank/DDBJ whole genome shotgun (WGS) entry which is preliminary data.</text>
</comment>
<protein>
    <submittedName>
        <fullName evidence="2">Esterase family protein</fullName>
    </submittedName>
</protein>
<dbReference type="Pfam" id="PF00756">
    <property type="entry name" value="Esterase"/>
    <property type="match status" value="1"/>
</dbReference>
<keyword evidence="1" id="KW-0812">Transmembrane</keyword>
<evidence type="ECO:0000313" key="2">
    <source>
        <dbReference type="EMBL" id="MCG7320915.1"/>
    </source>
</evidence>
<evidence type="ECO:0000256" key="1">
    <source>
        <dbReference type="SAM" id="Phobius"/>
    </source>
</evidence>
<keyword evidence="1" id="KW-0472">Membrane</keyword>
<dbReference type="PANTHER" id="PTHR48098:SF1">
    <property type="entry name" value="DIACYLGLYCEROL ACYLTRANSFERASE_MYCOLYLTRANSFERASE AG85A"/>
    <property type="match status" value="1"/>
</dbReference>
<dbReference type="InterPro" id="IPR029058">
    <property type="entry name" value="AB_hydrolase_fold"/>
</dbReference>
<feature type="transmembrane region" description="Helical" evidence="1">
    <location>
        <begin position="6"/>
        <end position="28"/>
    </location>
</feature>
<dbReference type="Proteomes" id="UP001521931">
    <property type="component" value="Unassembled WGS sequence"/>
</dbReference>
<feature type="transmembrane region" description="Helical" evidence="1">
    <location>
        <begin position="40"/>
        <end position="65"/>
    </location>
</feature>
<keyword evidence="1" id="KW-1133">Transmembrane helix</keyword>
<dbReference type="InterPro" id="IPR050583">
    <property type="entry name" value="Mycobacterial_A85_antigen"/>
</dbReference>
<dbReference type="Gene3D" id="3.40.50.1820">
    <property type="entry name" value="alpha/beta hydrolase"/>
    <property type="match status" value="1"/>
</dbReference>
<keyword evidence="3" id="KW-1185">Reference proteome</keyword>
<evidence type="ECO:0000313" key="3">
    <source>
        <dbReference type="Proteomes" id="UP001521931"/>
    </source>
</evidence>
<name>A0ABS9Q0X9_9MICO</name>
<sequence length="385" mass="40535">MGPTSRLVIAAAIGLALAVPLVVAVLVYRRSAGRGTGRRVAVSAGVAVSIVLSQVLAIGGLVLVVNRDFGFFPTWSSLAAASEDDNPFAAVAQPASGGAMTTDELKQIRVRGWAPRKVQPPKGDGLYRDYVVSGVQSGTTAKVVVWMPPGHEHAANAKGLPVVFVLGGAYGPVDNVATSLQFAQKAAPLIRSKQIPPCVAVMPEVNIKLPQDTECTDYPGGPQAYTWLARDVPAWAQHTLGVVQPGPRWSVLGWSLGGYCAAKLHAAEPQTFGSGASLQGYFAPSVDGSTGTLASVLQRDPALLQRSDVAWLLRNRPPARTRLLAMSSPADAQSWQLTQQFFGATKGLPGITPMVVDNAGHTYTSWREALPRTLTFLLKDAGAKG</sequence>
<dbReference type="RefSeq" id="WP_239262218.1">
    <property type="nucleotide sequence ID" value="NZ_JAKRCV010000006.1"/>
</dbReference>
<accession>A0ABS9Q0X9</accession>
<dbReference type="SUPFAM" id="SSF53474">
    <property type="entry name" value="alpha/beta-Hydrolases"/>
    <property type="match status" value="1"/>
</dbReference>
<proteinExistence type="predicted"/>
<dbReference type="EMBL" id="JAKRCV010000006">
    <property type="protein sequence ID" value="MCG7320915.1"/>
    <property type="molecule type" value="Genomic_DNA"/>
</dbReference>
<organism evidence="2 3">
    <name type="scientific">Arsenicicoccus bolidensis</name>
    <dbReference type="NCBI Taxonomy" id="229480"/>
    <lineage>
        <taxon>Bacteria</taxon>
        <taxon>Bacillati</taxon>
        <taxon>Actinomycetota</taxon>
        <taxon>Actinomycetes</taxon>
        <taxon>Micrococcales</taxon>
        <taxon>Intrasporangiaceae</taxon>
        <taxon>Arsenicicoccus</taxon>
    </lineage>
</organism>